<proteinExistence type="predicted"/>
<name>A0AAN9MLQ1_PHACN</name>
<organism evidence="1 2">
    <name type="scientific">Phaseolus coccineus</name>
    <name type="common">Scarlet runner bean</name>
    <name type="synonym">Phaseolus multiflorus</name>
    <dbReference type="NCBI Taxonomy" id="3886"/>
    <lineage>
        <taxon>Eukaryota</taxon>
        <taxon>Viridiplantae</taxon>
        <taxon>Streptophyta</taxon>
        <taxon>Embryophyta</taxon>
        <taxon>Tracheophyta</taxon>
        <taxon>Spermatophyta</taxon>
        <taxon>Magnoliopsida</taxon>
        <taxon>eudicotyledons</taxon>
        <taxon>Gunneridae</taxon>
        <taxon>Pentapetalae</taxon>
        <taxon>rosids</taxon>
        <taxon>fabids</taxon>
        <taxon>Fabales</taxon>
        <taxon>Fabaceae</taxon>
        <taxon>Papilionoideae</taxon>
        <taxon>50 kb inversion clade</taxon>
        <taxon>NPAAA clade</taxon>
        <taxon>indigoferoid/millettioid clade</taxon>
        <taxon>Phaseoleae</taxon>
        <taxon>Phaseolus</taxon>
    </lineage>
</organism>
<comment type="caution">
    <text evidence="1">The sequence shown here is derived from an EMBL/GenBank/DDBJ whole genome shotgun (WGS) entry which is preliminary data.</text>
</comment>
<dbReference type="Proteomes" id="UP001374584">
    <property type="component" value="Unassembled WGS sequence"/>
</dbReference>
<sequence length="68" mass="7797">MVVRDGENWDCCIVPVRQRKQTLEGIVGSKAERVLKFSNTLIGTEEEDLKETKMWEKRPLNVAETGFS</sequence>
<evidence type="ECO:0000313" key="2">
    <source>
        <dbReference type="Proteomes" id="UP001374584"/>
    </source>
</evidence>
<evidence type="ECO:0000313" key="1">
    <source>
        <dbReference type="EMBL" id="KAK7356950.1"/>
    </source>
</evidence>
<dbReference type="EMBL" id="JAYMYR010000006">
    <property type="protein sequence ID" value="KAK7356950.1"/>
    <property type="molecule type" value="Genomic_DNA"/>
</dbReference>
<dbReference type="AlphaFoldDB" id="A0AAN9MLQ1"/>
<accession>A0AAN9MLQ1</accession>
<protein>
    <submittedName>
        <fullName evidence="1">Uncharacterized protein</fullName>
    </submittedName>
</protein>
<reference evidence="1 2" key="1">
    <citation type="submission" date="2024-01" db="EMBL/GenBank/DDBJ databases">
        <title>The genomes of 5 underutilized Papilionoideae crops provide insights into root nodulation and disease resistanc.</title>
        <authorList>
            <person name="Jiang F."/>
        </authorList>
    </citation>
    <scope>NUCLEOTIDE SEQUENCE [LARGE SCALE GENOMIC DNA]</scope>
    <source>
        <strain evidence="1">JINMINGXINNONG_FW02</strain>
        <tissue evidence="1">Leaves</tissue>
    </source>
</reference>
<gene>
    <name evidence="1" type="ORF">VNO80_16231</name>
</gene>
<keyword evidence="2" id="KW-1185">Reference proteome</keyword>